<organism evidence="1 2">
    <name type="scientific">Candidatus Vogelbacteria bacterium RIFOXYB1_FULL_42_16</name>
    <dbReference type="NCBI Taxonomy" id="1802436"/>
    <lineage>
        <taxon>Bacteria</taxon>
        <taxon>Candidatus Vogeliibacteriota</taxon>
    </lineage>
</organism>
<evidence type="ECO:0000313" key="1">
    <source>
        <dbReference type="EMBL" id="OHA59280.1"/>
    </source>
</evidence>
<gene>
    <name evidence="1" type="ORF">A2370_01890</name>
</gene>
<comment type="caution">
    <text evidence="1">The sequence shown here is derived from an EMBL/GenBank/DDBJ whole genome shotgun (WGS) entry which is preliminary data.</text>
</comment>
<dbReference type="Proteomes" id="UP000176222">
    <property type="component" value="Unassembled WGS sequence"/>
</dbReference>
<dbReference type="SUPFAM" id="SSF53955">
    <property type="entry name" value="Lysozyme-like"/>
    <property type="match status" value="1"/>
</dbReference>
<evidence type="ECO:0000313" key="2">
    <source>
        <dbReference type="Proteomes" id="UP000176222"/>
    </source>
</evidence>
<dbReference type="AlphaFoldDB" id="A0A1G2QF92"/>
<proteinExistence type="predicted"/>
<evidence type="ECO:0008006" key="3">
    <source>
        <dbReference type="Google" id="ProtNLM"/>
    </source>
</evidence>
<protein>
    <recommendedName>
        <fullName evidence="3">Transglycosylase SLT domain-containing protein</fullName>
    </recommendedName>
</protein>
<name>A0A1G2QF92_9BACT</name>
<sequence>MTPIEQLIVKTSSKYGIHAETALEIARCESGLTQYNQSGEVIRGKVNSNDVGVFQINERYHLERSAELGFDIHTAKGNVGYALWLMKNEGNRHWNSSRPCWSKTANLPEILENKNNKSLAIL</sequence>
<dbReference type="InterPro" id="IPR023346">
    <property type="entry name" value="Lysozyme-like_dom_sf"/>
</dbReference>
<reference evidence="1 2" key="1">
    <citation type="journal article" date="2016" name="Nat. Commun.">
        <title>Thousands of microbial genomes shed light on interconnected biogeochemical processes in an aquifer system.</title>
        <authorList>
            <person name="Anantharaman K."/>
            <person name="Brown C.T."/>
            <person name="Hug L.A."/>
            <person name="Sharon I."/>
            <person name="Castelle C.J."/>
            <person name="Probst A.J."/>
            <person name="Thomas B.C."/>
            <person name="Singh A."/>
            <person name="Wilkins M.J."/>
            <person name="Karaoz U."/>
            <person name="Brodie E.L."/>
            <person name="Williams K.H."/>
            <person name="Hubbard S.S."/>
            <person name="Banfield J.F."/>
        </authorList>
    </citation>
    <scope>NUCLEOTIDE SEQUENCE [LARGE SCALE GENOMIC DNA]</scope>
</reference>
<accession>A0A1G2QF92</accession>
<dbReference type="EMBL" id="MHTH01000002">
    <property type="protein sequence ID" value="OHA59280.1"/>
    <property type="molecule type" value="Genomic_DNA"/>
</dbReference>